<dbReference type="InterPro" id="IPR006115">
    <property type="entry name" value="6PGDH_NADP-bd"/>
</dbReference>
<dbReference type="FunFam" id="1.10.1040.10:FF:000032">
    <property type="entry name" value="6-phosphogluconate dehydrogenase, decarboxylating"/>
    <property type="match status" value="1"/>
</dbReference>
<dbReference type="NCBIfam" id="NF006765">
    <property type="entry name" value="PRK09287.1"/>
    <property type="match status" value="1"/>
</dbReference>
<sequence length="389" mass="42481">DAMIGQISPCLSEGDIMIDGGNSHFKDTERREEELKEKGILYVGSGVSGGEEGARYGPCLMPGGENSAYNQLETIFKKVAAVAEDGTVCVTFIGEKGAGHFVKTTHNGIEYAIMQSISEVYNVLKNALKMSPSEIRSVMAEWEDEKLGGYLMEITVDGLGITDPDTGNPLIDLILDKAGQKGTGKWTSQSAADLGEPVPTIDSALSARFMSAKKEDRVKASEIVHGPSETYGGDKDIVIKSLRDALYGSMIVSYAQGLALLRAASIEYDYKLNIKEIANIWKGGCIIRSKLLFPIVEAFEREPDLTNLLFDPEFSKIIGDWGLQTNWRLAVKTALDLGIPVPALQASLTYIDSYRSAFLPANMIQLQRDIFGAHGFKRVDKEGDFHIPK</sequence>
<dbReference type="InterPro" id="IPR013328">
    <property type="entry name" value="6PGD_dom2"/>
</dbReference>
<dbReference type="Pfam" id="PF00393">
    <property type="entry name" value="6PGD"/>
    <property type="match status" value="1"/>
</dbReference>
<dbReference type="Gene3D" id="3.40.50.720">
    <property type="entry name" value="NAD(P)-binding Rossmann-like Domain"/>
    <property type="match status" value="1"/>
</dbReference>
<evidence type="ECO:0000256" key="7">
    <source>
        <dbReference type="ARBA" id="ARBA00060616"/>
    </source>
</evidence>
<evidence type="ECO:0000256" key="6">
    <source>
        <dbReference type="ARBA" id="ARBA00023126"/>
    </source>
</evidence>
<dbReference type="InterPro" id="IPR008927">
    <property type="entry name" value="6-PGluconate_DH-like_C_sf"/>
</dbReference>
<reference evidence="9" key="1">
    <citation type="journal article" date="2014" name="Front. Microbiol.">
        <title>High frequency of phylogenetically diverse reductive dehalogenase-homologous genes in deep subseafloor sedimentary metagenomes.</title>
        <authorList>
            <person name="Kawai M."/>
            <person name="Futagami T."/>
            <person name="Toyoda A."/>
            <person name="Takaki Y."/>
            <person name="Nishi S."/>
            <person name="Hori S."/>
            <person name="Arai W."/>
            <person name="Tsubouchi T."/>
            <person name="Morono Y."/>
            <person name="Uchiyama I."/>
            <person name="Ito T."/>
            <person name="Fujiyama A."/>
            <person name="Inagaki F."/>
            <person name="Takami H."/>
        </authorList>
    </citation>
    <scope>NUCLEOTIDE SEQUENCE</scope>
    <source>
        <strain evidence="9">Expedition CK06-06</strain>
    </source>
</reference>
<evidence type="ECO:0000313" key="9">
    <source>
        <dbReference type="EMBL" id="GAI04211.1"/>
    </source>
</evidence>
<feature type="non-terminal residue" evidence="9">
    <location>
        <position position="1"/>
    </location>
</feature>
<name>X1LEC9_9ZZZZ</name>
<dbReference type="SUPFAM" id="SSF51735">
    <property type="entry name" value="NAD(P)-binding Rossmann-fold domains"/>
    <property type="match status" value="1"/>
</dbReference>
<comment type="caution">
    <text evidence="9">The sequence shown here is derived from an EMBL/GenBank/DDBJ whole genome shotgun (WGS) entry which is preliminary data.</text>
</comment>
<comment type="pathway">
    <text evidence="7">Carbohydrate degradation; pentose phosphate pathway; D-ribulose 5-phosphate from D-glucose 6-phosphate (oxidative stage).</text>
</comment>
<dbReference type="Gene3D" id="1.20.5.320">
    <property type="entry name" value="6-Phosphogluconate Dehydrogenase, domain 3"/>
    <property type="match status" value="1"/>
</dbReference>
<dbReference type="GO" id="GO:0004616">
    <property type="term" value="F:phosphogluconate dehydrogenase (decarboxylating) activity"/>
    <property type="evidence" value="ECO:0007669"/>
    <property type="project" value="InterPro"/>
</dbReference>
<proteinExistence type="inferred from homology"/>
<evidence type="ECO:0000259" key="8">
    <source>
        <dbReference type="SMART" id="SM01350"/>
    </source>
</evidence>
<dbReference type="GO" id="GO:0019521">
    <property type="term" value="P:D-gluconate metabolic process"/>
    <property type="evidence" value="ECO:0007669"/>
    <property type="project" value="UniProtKB-KW"/>
</dbReference>
<evidence type="ECO:0000256" key="4">
    <source>
        <dbReference type="ARBA" id="ARBA00023002"/>
    </source>
</evidence>
<dbReference type="SUPFAM" id="SSF48179">
    <property type="entry name" value="6-phosphogluconate dehydrogenase C-terminal domain-like"/>
    <property type="match status" value="1"/>
</dbReference>
<keyword evidence="6" id="KW-0570">Pentose shunt</keyword>
<keyword evidence="4" id="KW-0560">Oxidoreductase</keyword>
<comment type="subunit">
    <text evidence="2">Homodimer.</text>
</comment>
<dbReference type="SMART" id="SM01350">
    <property type="entry name" value="6PGD"/>
    <property type="match status" value="1"/>
</dbReference>
<dbReference type="Pfam" id="PF03446">
    <property type="entry name" value="NAD_binding_2"/>
    <property type="match status" value="1"/>
</dbReference>
<dbReference type="Gene3D" id="1.10.1040.10">
    <property type="entry name" value="N-(1-d-carboxylethyl)-l-norvaline Dehydrogenase, domain 2"/>
    <property type="match status" value="1"/>
</dbReference>
<dbReference type="GO" id="GO:0006098">
    <property type="term" value="P:pentose-phosphate shunt"/>
    <property type="evidence" value="ECO:0007669"/>
    <property type="project" value="UniProtKB-KW"/>
</dbReference>
<dbReference type="InterPro" id="IPR006114">
    <property type="entry name" value="6PGDH_C"/>
</dbReference>
<dbReference type="GO" id="GO:0050661">
    <property type="term" value="F:NADP binding"/>
    <property type="evidence" value="ECO:0007669"/>
    <property type="project" value="InterPro"/>
</dbReference>
<dbReference type="AlphaFoldDB" id="X1LEC9"/>
<organism evidence="9">
    <name type="scientific">marine sediment metagenome</name>
    <dbReference type="NCBI Taxonomy" id="412755"/>
    <lineage>
        <taxon>unclassified sequences</taxon>
        <taxon>metagenomes</taxon>
        <taxon>ecological metagenomes</taxon>
    </lineage>
</organism>
<evidence type="ECO:0000256" key="1">
    <source>
        <dbReference type="ARBA" id="ARBA00008419"/>
    </source>
</evidence>
<protein>
    <recommendedName>
        <fullName evidence="8">6-phosphogluconate dehydrogenase C-terminal domain-containing protein</fullName>
    </recommendedName>
</protein>
<dbReference type="NCBIfam" id="TIGR00873">
    <property type="entry name" value="gnd"/>
    <property type="match status" value="1"/>
</dbReference>
<feature type="domain" description="6-phosphogluconate dehydrogenase C-terminal" evidence="8">
    <location>
        <begin position="99"/>
        <end position="389"/>
    </location>
</feature>
<dbReference type="InterPro" id="IPR036291">
    <property type="entry name" value="NAD(P)-bd_dom_sf"/>
</dbReference>
<keyword evidence="5" id="KW-0311">Gluconate utilization</keyword>
<evidence type="ECO:0000256" key="2">
    <source>
        <dbReference type="ARBA" id="ARBA00011738"/>
    </source>
</evidence>
<evidence type="ECO:0000256" key="5">
    <source>
        <dbReference type="ARBA" id="ARBA00023064"/>
    </source>
</evidence>
<evidence type="ECO:0000256" key="3">
    <source>
        <dbReference type="ARBA" id="ARBA00022857"/>
    </source>
</evidence>
<keyword evidence="3" id="KW-0521">NADP</keyword>
<gene>
    <name evidence="9" type="ORF">S06H3_11881</name>
</gene>
<dbReference type="InterPro" id="IPR006183">
    <property type="entry name" value="Pgluconate_DH"/>
</dbReference>
<dbReference type="PANTHER" id="PTHR11811">
    <property type="entry name" value="6-PHOSPHOGLUCONATE DEHYDROGENASE"/>
    <property type="match status" value="1"/>
</dbReference>
<accession>X1LEC9</accession>
<dbReference type="InterPro" id="IPR006113">
    <property type="entry name" value="6PGDH_Gnd/GntZ"/>
</dbReference>
<comment type="similarity">
    <text evidence="1">Belongs to the 6-phosphogluconate dehydrogenase family.</text>
</comment>
<dbReference type="InterPro" id="IPR006184">
    <property type="entry name" value="6PGdom_BS"/>
</dbReference>
<dbReference type="EMBL" id="BARV01005841">
    <property type="protein sequence ID" value="GAI04211.1"/>
    <property type="molecule type" value="Genomic_DNA"/>
</dbReference>
<dbReference type="PRINTS" id="PR00076">
    <property type="entry name" value="6PGDHDRGNASE"/>
</dbReference>
<dbReference type="PROSITE" id="PS00461">
    <property type="entry name" value="6PGD"/>
    <property type="match status" value="1"/>
</dbReference>